<feature type="domain" description="AN1-type" evidence="4">
    <location>
        <begin position="29"/>
        <end position="61"/>
    </location>
</feature>
<accession>A0ABQ9E389</accession>
<reference evidence="5 6" key="1">
    <citation type="submission" date="2022-12" db="EMBL/GenBank/DDBJ databases">
        <title>Chromosome-level genome of Tegillarca granosa.</title>
        <authorList>
            <person name="Kim J."/>
        </authorList>
    </citation>
    <scope>NUCLEOTIDE SEQUENCE [LARGE SCALE GENOMIC DNA]</scope>
    <source>
        <strain evidence="5">Teg-2019</strain>
        <tissue evidence="5">Adductor muscle</tissue>
    </source>
</reference>
<keyword evidence="2" id="KW-0863">Zinc-finger</keyword>
<evidence type="ECO:0000256" key="3">
    <source>
        <dbReference type="ARBA" id="ARBA00022833"/>
    </source>
</evidence>
<comment type="caution">
    <text evidence="5">The sequence shown here is derived from an EMBL/GenBank/DDBJ whole genome shotgun (WGS) entry which is preliminary data.</text>
</comment>
<dbReference type="Pfam" id="PF01428">
    <property type="entry name" value="zf-AN1"/>
    <property type="match status" value="1"/>
</dbReference>
<dbReference type="EMBL" id="JARBDR010000923">
    <property type="protein sequence ID" value="KAJ8297970.1"/>
    <property type="molecule type" value="Genomic_DNA"/>
</dbReference>
<organism evidence="5 6">
    <name type="scientific">Tegillarca granosa</name>
    <name type="common">Malaysian cockle</name>
    <name type="synonym">Anadara granosa</name>
    <dbReference type="NCBI Taxonomy" id="220873"/>
    <lineage>
        <taxon>Eukaryota</taxon>
        <taxon>Metazoa</taxon>
        <taxon>Spiralia</taxon>
        <taxon>Lophotrochozoa</taxon>
        <taxon>Mollusca</taxon>
        <taxon>Bivalvia</taxon>
        <taxon>Autobranchia</taxon>
        <taxon>Pteriomorphia</taxon>
        <taxon>Arcoida</taxon>
        <taxon>Arcoidea</taxon>
        <taxon>Arcidae</taxon>
        <taxon>Tegillarca</taxon>
    </lineage>
</organism>
<dbReference type="InterPro" id="IPR035896">
    <property type="entry name" value="AN1-like_Znf"/>
</dbReference>
<evidence type="ECO:0000313" key="5">
    <source>
        <dbReference type="EMBL" id="KAJ8297970.1"/>
    </source>
</evidence>
<dbReference type="InterPro" id="IPR000058">
    <property type="entry name" value="Znf_AN1"/>
</dbReference>
<name>A0ABQ9E389_TEGGR</name>
<keyword evidence="6" id="KW-1185">Reference proteome</keyword>
<dbReference type="Gene3D" id="4.10.1110.10">
    <property type="entry name" value="AN1-like Zinc finger"/>
    <property type="match status" value="1"/>
</dbReference>
<evidence type="ECO:0000256" key="2">
    <source>
        <dbReference type="ARBA" id="ARBA00022771"/>
    </source>
</evidence>
<evidence type="ECO:0000259" key="4">
    <source>
        <dbReference type="Pfam" id="PF01428"/>
    </source>
</evidence>
<dbReference type="Proteomes" id="UP001217089">
    <property type="component" value="Unassembled WGS sequence"/>
</dbReference>
<dbReference type="SUPFAM" id="SSF118310">
    <property type="entry name" value="AN1-like Zinc finger"/>
    <property type="match status" value="1"/>
</dbReference>
<evidence type="ECO:0000313" key="6">
    <source>
        <dbReference type="Proteomes" id="UP001217089"/>
    </source>
</evidence>
<gene>
    <name evidence="5" type="ORF">KUTeg_024501</name>
</gene>
<evidence type="ECO:0000256" key="1">
    <source>
        <dbReference type="ARBA" id="ARBA00022723"/>
    </source>
</evidence>
<proteinExistence type="predicted"/>
<sequence>MVLIAASWGMSDGESATFINATKIDRAGSFKKCKTKISTLGQVCEFCQEVYCLTNHMPENH</sequence>
<keyword evidence="1" id="KW-0479">Metal-binding</keyword>
<protein>
    <recommendedName>
        <fullName evidence="4">AN1-type domain-containing protein</fullName>
    </recommendedName>
</protein>
<keyword evidence="3" id="KW-0862">Zinc</keyword>